<gene>
    <name evidence="10" type="ORF">DS745_22900</name>
</gene>
<dbReference type="SUPFAM" id="SSF53850">
    <property type="entry name" value="Periplasmic binding protein-like II"/>
    <property type="match status" value="1"/>
</dbReference>
<evidence type="ECO:0000313" key="10">
    <source>
        <dbReference type="EMBL" id="RXI96759.1"/>
    </source>
</evidence>
<dbReference type="PANTHER" id="PTHR30290:SF79">
    <property type="entry name" value="DIPEPTIDE-BINDING PROTEIN DPPE"/>
    <property type="match status" value="1"/>
</dbReference>
<comment type="subcellular location">
    <subcellularLocation>
        <location evidence="1">Cell membrane</location>
        <topology evidence="1">Lipid-anchor</topology>
    </subcellularLocation>
</comment>
<keyword evidence="4" id="KW-0732">Signal</keyword>
<dbReference type="PANTHER" id="PTHR30290">
    <property type="entry name" value="PERIPLASMIC BINDING COMPONENT OF ABC TRANSPORTER"/>
    <property type="match status" value="1"/>
</dbReference>
<organism evidence="10 11">
    <name type="scientific">Anaerobacillus alkaliphilus</name>
    <dbReference type="NCBI Taxonomy" id="1548597"/>
    <lineage>
        <taxon>Bacteria</taxon>
        <taxon>Bacillati</taxon>
        <taxon>Bacillota</taxon>
        <taxon>Bacilli</taxon>
        <taxon>Bacillales</taxon>
        <taxon>Bacillaceae</taxon>
        <taxon>Anaerobacillus</taxon>
    </lineage>
</organism>
<evidence type="ECO:0000256" key="7">
    <source>
        <dbReference type="ARBA" id="ARBA00023288"/>
    </source>
</evidence>
<comment type="similarity">
    <text evidence="2">Belongs to the bacterial solute-binding protein 5 family.</text>
</comment>
<keyword evidence="5" id="KW-0653">Protein transport</keyword>
<feature type="domain" description="Solute-binding protein family 5" evidence="9">
    <location>
        <begin position="87"/>
        <end position="474"/>
    </location>
</feature>
<dbReference type="GO" id="GO:0015833">
    <property type="term" value="P:peptide transport"/>
    <property type="evidence" value="ECO:0007669"/>
    <property type="project" value="UniProtKB-KW"/>
</dbReference>
<evidence type="ECO:0000256" key="3">
    <source>
        <dbReference type="ARBA" id="ARBA00022448"/>
    </source>
</evidence>
<dbReference type="InterPro" id="IPR000914">
    <property type="entry name" value="SBP_5_dom"/>
</dbReference>
<dbReference type="AlphaFoldDB" id="A0A4V1LFX0"/>
<evidence type="ECO:0000259" key="9">
    <source>
        <dbReference type="Pfam" id="PF00496"/>
    </source>
</evidence>
<dbReference type="GO" id="GO:0030288">
    <property type="term" value="C:outer membrane-bounded periplasmic space"/>
    <property type="evidence" value="ECO:0007669"/>
    <property type="project" value="UniProtKB-ARBA"/>
</dbReference>
<dbReference type="Gene3D" id="3.10.105.10">
    <property type="entry name" value="Dipeptide-binding Protein, Domain 3"/>
    <property type="match status" value="1"/>
</dbReference>
<protein>
    <submittedName>
        <fullName evidence="10">Peptide ABC transporter substrate-binding protein</fullName>
    </submittedName>
</protein>
<feature type="region of interest" description="Disordered" evidence="8">
    <location>
        <begin position="13"/>
        <end position="42"/>
    </location>
</feature>
<evidence type="ECO:0000313" key="11">
    <source>
        <dbReference type="Proteomes" id="UP000290649"/>
    </source>
</evidence>
<dbReference type="OrthoDB" id="9801912at2"/>
<keyword evidence="6" id="KW-0564">Palmitate</keyword>
<dbReference type="EMBL" id="QOUX01000047">
    <property type="protein sequence ID" value="RXI96759.1"/>
    <property type="molecule type" value="Genomic_DNA"/>
</dbReference>
<evidence type="ECO:0000256" key="5">
    <source>
        <dbReference type="ARBA" id="ARBA00022856"/>
    </source>
</evidence>
<keyword evidence="5" id="KW-0571">Peptide transport</keyword>
<evidence type="ECO:0000256" key="6">
    <source>
        <dbReference type="ARBA" id="ARBA00023139"/>
    </source>
</evidence>
<dbReference type="InterPro" id="IPR030678">
    <property type="entry name" value="Peptide/Ni-bd"/>
</dbReference>
<keyword evidence="3" id="KW-0813">Transport</keyword>
<evidence type="ECO:0000256" key="2">
    <source>
        <dbReference type="ARBA" id="ARBA00005695"/>
    </source>
</evidence>
<dbReference type="Gene3D" id="3.40.190.10">
    <property type="entry name" value="Periplasmic binding protein-like II"/>
    <property type="match status" value="1"/>
</dbReference>
<dbReference type="Proteomes" id="UP000290649">
    <property type="component" value="Unassembled WGS sequence"/>
</dbReference>
<feature type="compositionally biased region" description="Basic and acidic residues" evidence="8">
    <location>
        <begin position="32"/>
        <end position="42"/>
    </location>
</feature>
<dbReference type="FunFam" id="3.10.105.10:FF:000001">
    <property type="entry name" value="Oligopeptide ABC transporter, oligopeptide-binding protein"/>
    <property type="match status" value="1"/>
</dbReference>
<evidence type="ECO:0000256" key="4">
    <source>
        <dbReference type="ARBA" id="ARBA00022729"/>
    </source>
</evidence>
<dbReference type="GO" id="GO:1904680">
    <property type="term" value="F:peptide transmembrane transporter activity"/>
    <property type="evidence" value="ECO:0007669"/>
    <property type="project" value="TreeGrafter"/>
</dbReference>
<proteinExistence type="inferred from homology"/>
<reference evidence="10 11" key="1">
    <citation type="journal article" date="2019" name="Int. J. Syst. Evol. Microbiol.">
        <title>Anaerobacillus alkaliphilus sp. nov., a novel alkaliphilic and moderately halophilic bacterium.</title>
        <authorList>
            <person name="Borsodi A.K."/>
            <person name="Aszalos J.M."/>
            <person name="Bihari P."/>
            <person name="Nagy I."/>
            <person name="Schumann P."/>
            <person name="Sproer C."/>
            <person name="Kovacs A.L."/>
            <person name="Boka K."/>
            <person name="Dobosy P."/>
            <person name="Ovari M."/>
            <person name="Szili-Kovacs T."/>
            <person name="Toth E."/>
        </authorList>
    </citation>
    <scope>NUCLEOTIDE SEQUENCE [LARGE SCALE GENOMIC DNA]</scope>
    <source>
        <strain evidence="10 11">B16-10</strain>
    </source>
</reference>
<evidence type="ECO:0000256" key="8">
    <source>
        <dbReference type="SAM" id="MobiDB-lite"/>
    </source>
</evidence>
<dbReference type="PIRSF" id="PIRSF002741">
    <property type="entry name" value="MppA"/>
    <property type="match status" value="1"/>
</dbReference>
<dbReference type="GO" id="GO:0043190">
    <property type="term" value="C:ATP-binding cassette (ABC) transporter complex"/>
    <property type="evidence" value="ECO:0007669"/>
    <property type="project" value="InterPro"/>
</dbReference>
<dbReference type="InterPro" id="IPR039424">
    <property type="entry name" value="SBP_5"/>
</dbReference>
<accession>A0A4V1LFX0</accession>
<sequence>MLLLVFTGCFSQDQETTDKKDPKETTNTTDSKPTDQKEQPKAEKKVLKLNNVSNPGSLHPQLAQGTHESWVLEHSFEGLTKKTPEGKIVPGMAADWTFSDDGLTWTFTLKDNIQWSNGDPVTAHDFEYAWKFALDPANASYYSYQLYYLEGGEEYNTAEDGADMNALRDAVGVKAVDDKTLEVKLAKPTPYFLDLTSFYTYYPVHKGNAEAHSNWALSGDNYVSNGPFVLAEWKQKESMKLVKNQNYYDKDLIKLDEVDFVIIDDENTAWQMYRTGELDLVYPLPQDVTGQLNASNDPEFRIGPDLAVYYYNLNTTVKPLNNQKVRQALGMAIDRQAIVEHVSQGGQTPAYGVVPKGIPDVSGDFNENGGKLFEENAEKAKALLAEGLAEEGLSSFPNMVLTYNTSEGHKAIAEAIQEMWRKNLDVNITLENVEFQVKLDREKAGDFQISRAGWIGDYVDPMTFIDLWHSKSPFNDARYNNPTYDQLVEKAQSTMDQSVRMTAMHEAHALLMEEMPVIPIYFYTKPYTLKPYVTGIFDPINSYPQFMFADINK</sequence>
<keyword evidence="7" id="KW-0449">Lipoprotein</keyword>
<dbReference type="Gene3D" id="3.90.76.10">
    <property type="entry name" value="Dipeptide-binding Protein, Domain 1"/>
    <property type="match status" value="1"/>
</dbReference>
<comment type="caution">
    <text evidence="10">The sequence shown here is derived from an EMBL/GenBank/DDBJ whole genome shotgun (WGS) entry which is preliminary data.</text>
</comment>
<dbReference type="Pfam" id="PF00496">
    <property type="entry name" value="SBP_bac_5"/>
    <property type="match status" value="1"/>
</dbReference>
<name>A0A4V1LFX0_9BACI</name>
<evidence type="ECO:0000256" key="1">
    <source>
        <dbReference type="ARBA" id="ARBA00004193"/>
    </source>
</evidence>
<keyword evidence="11" id="KW-1185">Reference proteome</keyword>
<dbReference type="FunFam" id="3.90.76.10:FF:000001">
    <property type="entry name" value="Oligopeptide ABC transporter substrate-binding protein"/>
    <property type="match status" value="1"/>
</dbReference>
<dbReference type="CDD" id="cd08504">
    <property type="entry name" value="PBP2_OppA"/>
    <property type="match status" value="1"/>
</dbReference>